<dbReference type="InterPro" id="IPR008496">
    <property type="entry name" value="TMEM222/RTE1"/>
</dbReference>
<sequence>MYNSVELTSVYVRSLPLNVTNADLEKEFKNFGKIKPNGVFIRNKKEIGVCFAFVEFENMSGVHNAIKEDGSILDFSGSNLVNVDDFAFGLVARYFQLDRRQCCFPSNLSRTHASTGTSTTSMEPRYMGRCFKYKCA</sequence>
<dbReference type="PANTHER" id="PTHR10693">
    <property type="entry name" value="RAS GTPASE-ACTIVATING PROTEIN-BINDING PROTEIN"/>
    <property type="match status" value="1"/>
</dbReference>
<protein>
    <recommendedName>
        <fullName evidence="2">RRM domain-containing protein</fullName>
    </recommendedName>
</protein>
<dbReference type="GO" id="GO:1990904">
    <property type="term" value="C:ribonucleoprotein complex"/>
    <property type="evidence" value="ECO:0007669"/>
    <property type="project" value="TreeGrafter"/>
</dbReference>
<dbReference type="PANTHER" id="PTHR10693:SF29">
    <property type="entry name" value="GB|AAD20086.1"/>
    <property type="match status" value="1"/>
</dbReference>
<evidence type="ECO:0000313" key="3">
    <source>
        <dbReference type="EMBL" id="KAK9666070.1"/>
    </source>
</evidence>
<comment type="caution">
    <text evidence="3">The sequence shown here is derived from an EMBL/GenBank/DDBJ whole genome shotgun (WGS) entry which is preliminary data.</text>
</comment>
<feature type="domain" description="RRM" evidence="2">
    <location>
        <begin position="8"/>
        <end position="80"/>
    </location>
</feature>
<dbReference type="InterPro" id="IPR039539">
    <property type="entry name" value="Ras_GTPase_bind_prot"/>
</dbReference>
<reference evidence="3" key="1">
    <citation type="submission" date="2024-03" db="EMBL/GenBank/DDBJ databases">
        <title>WGS assembly of Saponaria officinalis var. Norfolk2.</title>
        <authorList>
            <person name="Jenkins J."/>
            <person name="Shu S."/>
            <person name="Grimwood J."/>
            <person name="Barry K."/>
            <person name="Goodstein D."/>
            <person name="Schmutz J."/>
            <person name="Leebens-Mack J."/>
            <person name="Osbourn A."/>
        </authorList>
    </citation>
    <scope>NUCLEOTIDE SEQUENCE [LARGE SCALE GENOMIC DNA]</scope>
    <source>
        <strain evidence="3">JIC</strain>
    </source>
</reference>
<keyword evidence="1" id="KW-0694">RNA-binding</keyword>
<evidence type="ECO:0000313" key="4">
    <source>
        <dbReference type="Proteomes" id="UP001443914"/>
    </source>
</evidence>
<dbReference type="InterPro" id="IPR000504">
    <property type="entry name" value="RRM_dom"/>
</dbReference>
<dbReference type="InterPro" id="IPR035979">
    <property type="entry name" value="RBD_domain_sf"/>
</dbReference>
<keyword evidence="4" id="KW-1185">Reference proteome</keyword>
<evidence type="ECO:0000256" key="1">
    <source>
        <dbReference type="PROSITE-ProRule" id="PRU00176"/>
    </source>
</evidence>
<dbReference type="EMBL" id="JBDFQZ010000014">
    <property type="protein sequence ID" value="KAK9666070.1"/>
    <property type="molecule type" value="Genomic_DNA"/>
</dbReference>
<dbReference type="SMART" id="SM00360">
    <property type="entry name" value="RRM"/>
    <property type="match status" value="1"/>
</dbReference>
<dbReference type="AlphaFoldDB" id="A0AAW1GR14"/>
<evidence type="ECO:0000259" key="2">
    <source>
        <dbReference type="PROSITE" id="PS50102"/>
    </source>
</evidence>
<dbReference type="SUPFAM" id="SSF54928">
    <property type="entry name" value="RNA-binding domain, RBD"/>
    <property type="match status" value="1"/>
</dbReference>
<dbReference type="InterPro" id="IPR012677">
    <property type="entry name" value="Nucleotide-bd_a/b_plait_sf"/>
</dbReference>
<dbReference type="GO" id="GO:0003729">
    <property type="term" value="F:mRNA binding"/>
    <property type="evidence" value="ECO:0007669"/>
    <property type="project" value="TreeGrafter"/>
</dbReference>
<accession>A0AAW1GR14</accession>
<organism evidence="3 4">
    <name type="scientific">Saponaria officinalis</name>
    <name type="common">Common soapwort</name>
    <name type="synonym">Lychnis saponaria</name>
    <dbReference type="NCBI Taxonomy" id="3572"/>
    <lineage>
        <taxon>Eukaryota</taxon>
        <taxon>Viridiplantae</taxon>
        <taxon>Streptophyta</taxon>
        <taxon>Embryophyta</taxon>
        <taxon>Tracheophyta</taxon>
        <taxon>Spermatophyta</taxon>
        <taxon>Magnoliopsida</taxon>
        <taxon>eudicotyledons</taxon>
        <taxon>Gunneridae</taxon>
        <taxon>Pentapetalae</taxon>
        <taxon>Caryophyllales</taxon>
        <taxon>Caryophyllaceae</taxon>
        <taxon>Caryophylleae</taxon>
        <taxon>Saponaria</taxon>
    </lineage>
</organism>
<dbReference type="Proteomes" id="UP001443914">
    <property type="component" value="Unassembled WGS sequence"/>
</dbReference>
<dbReference type="CDD" id="cd00590">
    <property type="entry name" value="RRM_SF"/>
    <property type="match status" value="1"/>
</dbReference>
<name>A0AAW1GR14_SAPOF</name>
<proteinExistence type="predicted"/>
<dbReference type="Gene3D" id="3.30.70.330">
    <property type="match status" value="1"/>
</dbReference>
<dbReference type="GO" id="GO:0005829">
    <property type="term" value="C:cytosol"/>
    <property type="evidence" value="ECO:0007669"/>
    <property type="project" value="TreeGrafter"/>
</dbReference>
<dbReference type="PROSITE" id="PS50102">
    <property type="entry name" value="RRM"/>
    <property type="match status" value="1"/>
</dbReference>
<gene>
    <name evidence="3" type="ORF">RND81_14G158100</name>
</gene>
<dbReference type="Pfam" id="PF05608">
    <property type="entry name" value="RTE1"/>
    <property type="match status" value="1"/>
</dbReference>